<keyword evidence="1" id="KW-0472">Membrane</keyword>
<evidence type="ECO:0000313" key="3">
    <source>
        <dbReference type="Proteomes" id="UP001567572"/>
    </source>
</evidence>
<keyword evidence="3" id="KW-1185">Reference proteome</keyword>
<dbReference type="Proteomes" id="UP001567572">
    <property type="component" value="Unassembled WGS sequence"/>
</dbReference>
<accession>A0ABD5M165</accession>
<reference evidence="2 3" key="1">
    <citation type="submission" date="2024-06" db="EMBL/GenBank/DDBJ databases">
        <title>Halorubrum miltondacostae sp. nov., a potential PHA producer isolated from an inland solar saltern in Rio Maior, Portugal.</title>
        <authorList>
            <person name="Albuquerque L."/>
            <person name="Viver T."/>
            <person name="Barroso C."/>
            <person name="Claudino R."/>
            <person name="Galvan M."/>
            <person name="Simoes G."/>
            <person name="Lobo Da Cunha A."/>
            <person name="Egas C."/>
        </authorList>
    </citation>
    <scope>NUCLEOTIDE SEQUENCE [LARGE SCALE GENOMIC DNA]</scope>
    <source>
        <strain evidence="2 3">RMP-11</strain>
    </source>
</reference>
<dbReference type="AlphaFoldDB" id="A0ABD5M165"/>
<comment type="caution">
    <text evidence="2">The sequence shown here is derived from an EMBL/GenBank/DDBJ whole genome shotgun (WGS) entry which is preliminary data.</text>
</comment>
<evidence type="ECO:0000256" key="1">
    <source>
        <dbReference type="SAM" id="Phobius"/>
    </source>
</evidence>
<dbReference type="RefSeq" id="WP_371158995.1">
    <property type="nucleotide sequence ID" value="NZ_JBEDNX010000006.1"/>
</dbReference>
<protein>
    <submittedName>
        <fullName evidence="2">Uncharacterized protein</fullName>
    </submittedName>
</protein>
<feature type="transmembrane region" description="Helical" evidence="1">
    <location>
        <begin position="6"/>
        <end position="26"/>
    </location>
</feature>
<organism evidence="2 3">
    <name type="scientific">Halorubrum miltondacostae</name>
    <dbReference type="NCBI Taxonomy" id="3076378"/>
    <lineage>
        <taxon>Archaea</taxon>
        <taxon>Methanobacteriati</taxon>
        <taxon>Methanobacteriota</taxon>
        <taxon>Stenosarchaea group</taxon>
        <taxon>Halobacteria</taxon>
        <taxon>Halobacteriales</taxon>
        <taxon>Haloferacaceae</taxon>
        <taxon>Halorubrum</taxon>
    </lineage>
</organism>
<keyword evidence="1" id="KW-1133">Transmembrane helix</keyword>
<gene>
    <name evidence="2" type="ORF">ABNG04_00205</name>
</gene>
<keyword evidence="1" id="KW-0812">Transmembrane</keyword>
<sequence>MSKLIIAMPTTTGIVIATILLTICTIKYKLNIFTTKIVATGKNAPKRKMNTPREVLA</sequence>
<proteinExistence type="predicted"/>
<name>A0ABD5M165_9EURY</name>
<evidence type="ECO:0000313" key="2">
    <source>
        <dbReference type="EMBL" id="MEZ3162309.1"/>
    </source>
</evidence>
<dbReference type="EMBL" id="JBEDNY010000001">
    <property type="protein sequence ID" value="MEZ3162309.1"/>
    <property type="molecule type" value="Genomic_DNA"/>
</dbReference>